<proteinExistence type="predicted"/>
<dbReference type="InterPro" id="IPR037923">
    <property type="entry name" value="HTH-like"/>
</dbReference>
<keyword evidence="2" id="KW-0238">DNA-binding</keyword>
<dbReference type="RefSeq" id="WP_042218223.1">
    <property type="nucleotide sequence ID" value="NZ_CP009285.1"/>
</dbReference>
<keyword evidence="3" id="KW-0804">Transcription</keyword>
<dbReference type="PRINTS" id="PR00032">
    <property type="entry name" value="HTHARAC"/>
</dbReference>
<evidence type="ECO:0000256" key="2">
    <source>
        <dbReference type="ARBA" id="ARBA00023125"/>
    </source>
</evidence>
<evidence type="ECO:0000256" key="3">
    <source>
        <dbReference type="ARBA" id="ARBA00023163"/>
    </source>
</evidence>
<dbReference type="SUPFAM" id="SSF51215">
    <property type="entry name" value="Regulatory protein AraC"/>
    <property type="match status" value="1"/>
</dbReference>
<organism evidence="5 6">
    <name type="scientific">Paenibacillus borealis</name>
    <dbReference type="NCBI Taxonomy" id="160799"/>
    <lineage>
        <taxon>Bacteria</taxon>
        <taxon>Bacillati</taxon>
        <taxon>Bacillota</taxon>
        <taxon>Bacilli</taxon>
        <taxon>Bacillales</taxon>
        <taxon>Paenibacillaceae</taxon>
        <taxon>Paenibacillus</taxon>
    </lineage>
</organism>
<dbReference type="KEGG" id="pbd:PBOR_34280"/>
<evidence type="ECO:0000256" key="1">
    <source>
        <dbReference type="ARBA" id="ARBA00023015"/>
    </source>
</evidence>
<gene>
    <name evidence="5" type="ORF">PBOR_34280</name>
</gene>
<dbReference type="GO" id="GO:0043565">
    <property type="term" value="F:sequence-specific DNA binding"/>
    <property type="evidence" value="ECO:0007669"/>
    <property type="project" value="InterPro"/>
</dbReference>
<dbReference type="Proteomes" id="UP000029518">
    <property type="component" value="Chromosome"/>
</dbReference>
<dbReference type="InterPro" id="IPR003313">
    <property type="entry name" value="AraC-bd"/>
</dbReference>
<protein>
    <submittedName>
        <fullName evidence="5">AraC family transcriptional regulator</fullName>
    </submittedName>
</protein>
<dbReference type="SMART" id="SM00342">
    <property type="entry name" value="HTH_ARAC"/>
    <property type="match status" value="1"/>
</dbReference>
<dbReference type="InterPro" id="IPR009057">
    <property type="entry name" value="Homeodomain-like_sf"/>
</dbReference>
<dbReference type="InterPro" id="IPR018060">
    <property type="entry name" value="HTH_AraC"/>
</dbReference>
<dbReference type="InterPro" id="IPR020449">
    <property type="entry name" value="Tscrpt_reg_AraC-type_HTH"/>
</dbReference>
<dbReference type="Gene3D" id="1.10.10.60">
    <property type="entry name" value="Homeodomain-like"/>
    <property type="match status" value="2"/>
</dbReference>
<dbReference type="Gene3D" id="2.60.120.280">
    <property type="entry name" value="Regulatory protein AraC"/>
    <property type="match status" value="1"/>
</dbReference>
<dbReference type="HOGENOM" id="CLU_000445_88_6_9"/>
<evidence type="ECO:0000259" key="4">
    <source>
        <dbReference type="PROSITE" id="PS01124"/>
    </source>
</evidence>
<keyword evidence="6" id="KW-1185">Reference proteome</keyword>
<dbReference type="Pfam" id="PF02311">
    <property type="entry name" value="AraC_binding"/>
    <property type="match status" value="1"/>
</dbReference>
<accession>A0A089MYH2</accession>
<reference evidence="5" key="1">
    <citation type="submission" date="2014-08" db="EMBL/GenBank/DDBJ databases">
        <title>Comparative genomics of the Paenibacillus odorifer group.</title>
        <authorList>
            <person name="den Bakker H.C."/>
            <person name="Tsai Y.-C.Y.-C."/>
            <person name="Martin N."/>
            <person name="Korlach J."/>
            <person name="Wiedmann M."/>
        </authorList>
    </citation>
    <scope>NUCLEOTIDE SEQUENCE [LARGE SCALE GENOMIC DNA]</scope>
    <source>
        <strain evidence="5">DSM 13188</strain>
    </source>
</reference>
<evidence type="ECO:0000313" key="5">
    <source>
        <dbReference type="EMBL" id="AIQ61409.1"/>
    </source>
</evidence>
<keyword evidence="1" id="KW-0805">Transcription regulation</keyword>
<dbReference type="GO" id="GO:0003700">
    <property type="term" value="F:DNA-binding transcription factor activity"/>
    <property type="evidence" value="ECO:0007669"/>
    <property type="project" value="InterPro"/>
</dbReference>
<dbReference type="AlphaFoldDB" id="A0A089MYH2"/>
<dbReference type="Pfam" id="PF12833">
    <property type="entry name" value="HTH_18"/>
    <property type="match status" value="1"/>
</dbReference>
<sequence length="294" mass="32761">MGSTQELGIYGFRFSEPDRLPLLNLFAAGHSVELSPDYDWNGMERSDGPLLLFQYTVSGRGIYELDGESFSVGPGQAFMAEIPGSHRYYYPGGTEPWEFYFLLFRPQPLLPLWNDIKSRTGATPALDSGSPPVRMLRDIVREAHAGRITDPYSASSLLHQFMMELGRYTSGGPRDAAGWPPAIRECVRFIEENYSSMIGQQELAGKLGLSKFHLLRTFSKAVGVTPNDYLNRVRIEHAVELLRTTDCSIEAIAGQIGYSSGSYFIKVFHKLTGQTPGAFRSGNASLNYSRLFFS</sequence>
<dbReference type="SUPFAM" id="SSF46689">
    <property type="entry name" value="Homeodomain-like"/>
    <property type="match status" value="2"/>
</dbReference>
<dbReference type="EMBL" id="CP009285">
    <property type="protein sequence ID" value="AIQ61409.1"/>
    <property type="molecule type" value="Genomic_DNA"/>
</dbReference>
<evidence type="ECO:0000313" key="6">
    <source>
        <dbReference type="Proteomes" id="UP000029518"/>
    </source>
</evidence>
<dbReference type="PROSITE" id="PS01124">
    <property type="entry name" value="HTH_ARAC_FAMILY_2"/>
    <property type="match status" value="1"/>
</dbReference>
<dbReference type="PANTHER" id="PTHR43280:SF28">
    <property type="entry name" value="HTH-TYPE TRANSCRIPTIONAL ACTIVATOR RHAS"/>
    <property type="match status" value="1"/>
</dbReference>
<name>A0A089MYH2_PAEBO</name>
<dbReference type="PANTHER" id="PTHR43280">
    <property type="entry name" value="ARAC-FAMILY TRANSCRIPTIONAL REGULATOR"/>
    <property type="match status" value="1"/>
</dbReference>
<feature type="domain" description="HTH araC/xylS-type" evidence="4">
    <location>
        <begin position="184"/>
        <end position="282"/>
    </location>
</feature>